<dbReference type="InterPro" id="IPR011006">
    <property type="entry name" value="CheY-like_superfamily"/>
</dbReference>
<evidence type="ECO:0000256" key="1">
    <source>
        <dbReference type="ARBA" id="ARBA00022553"/>
    </source>
</evidence>
<evidence type="ECO:0000256" key="4">
    <source>
        <dbReference type="ARBA" id="ARBA00023125"/>
    </source>
</evidence>
<dbReference type="SUPFAM" id="SSF46894">
    <property type="entry name" value="C-terminal effector domain of the bipartite response regulators"/>
    <property type="match status" value="1"/>
</dbReference>
<name>A0A1E5L973_9FIRM</name>
<evidence type="ECO:0000259" key="8">
    <source>
        <dbReference type="PROSITE" id="PS50110"/>
    </source>
</evidence>
<dbReference type="Gene3D" id="1.10.10.10">
    <property type="entry name" value="Winged helix-like DNA-binding domain superfamily/Winged helix DNA-binding domain"/>
    <property type="match status" value="1"/>
</dbReference>
<dbReference type="SMART" id="SM00448">
    <property type="entry name" value="REC"/>
    <property type="match status" value="1"/>
</dbReference>
<keyword evidence="2" id="KW-0902">Two-component regulatory system</keyword>
<dbReference type="CDD" id="cd00383">
    <property type="entry name" value="trans_reg_C"/>
    <property type="match status" value="1"/>
</dbReference>
<dbReference type="GO" id="GO:0000976">
    <property type="term" value="F:transcription cis-regulatory region binding"/>
    <property type="evidence" value="ECO:0007669"/>
    <property type="project" value="TreeGrafter"/>
</dbReference>
<dbReference type="InterPro" id="IPR016032">
    <property type="entry name" value="Sig_transdc_resp-reg_C-effctor"/>
</dbReference>
<dbReference type="PROSITE" id="PS50110">
    <property type="entry name" value="RESPONSE_REGULATORY"/>
    <property type="match status" value="1"/>
</dbReference>
<sequence>MQRLIEIYLTKNGYEIETTDSGEIAIEMLKAFTFDLVLLDVMMPKLNGWETCQKIRSFSDVPIIMLTARDQVMDKVKGLTIGADDYIVKPFEEMELLARIEAILRRTAKRTTEVKDQPDDTNQTLEHKGLRINVESYQVFYQGLEIELTPKEFQLLQTFLVNPGKVFSREKLLELIWGYDYLGDLRTVDSHVKNLREKLRSKGVPVDEILKTVWGVGYKFV</sequence>
<gene>
    <name evidence="10" type="ORF">BHU72_10065</name>
</gene>
<dbReference type="GO" id="GO:0032993">
    <property type="term" value="C:protein-DNA complex"/>
    <property type="evidence" value="ECO:0007669"/>
    <property type="project" value="TreeGrafter"/>
</dbReference>
<feature type="domain" description="OmpR/PhoB-type" evidence="9">
    <location>
        <begin position="122"/>
        <end position="221"/>
    </location>
</feature>
<keyword evidence="5" id="KW-0804">Transcription</keyword>
<protein>
    <submittedName>
        <fullName evidence="10">DNA-binding response regulator</fullName>
    </submittedName>
</protein>
<feature type="DNA-binding region" description="OmpR/PhoB-type" evidence="7">
    <location>
        <begin position="122"/>
        <end position="221"/>
    </location>
</feature>
<evidence type="ECO:0000313" key="11">
    <source>
        <dbReference type="Proteomes" id="UP000095255"/>
    </source>
</evidence>
<keyword evidence="1 6" id="KW-0597">Phosphoprotein</keyword>
<feature type="domain" description="Response regulatory" evidence="8">
    <location>
        <begin position="1"/>
        <end position="104"/>
    </location>
</feature>
<dbReference type="InterPro" id="IPR001789">
    <property type="entry name" value="Sig_transdc_resp-reg_receiver"/>
</dbReference>
<comment type="caution">
    <text evidence="10">The sequence shown here is derived from an EMBL/GenBank/DDBJ whole genome shotgun (WGS) entry which is preliminary data.</text>
</comment>
<evidence type="ECO:0000313" key="10">
    <source>
        <dbReference type="EMBL" id="OEH86681.1"/>
    </source>
</evidence>
<dbReference type="CDD" id="cd17574">
    <property type="entry name" value="REC_OmpR"/>
    <property type="match status" value="1"/>
</dbReference>
<organism evidence="10 11">
    <name type="scientific">Desulfuribacillus stibiiarsenatis</name>
    <dbReference type="NCBI Taxonomy" id="1390249"/>
    <lineage>
        <taxon>Bacteria</taxon>
        <taxon>Bacillati</taxon>
        <taxon>Bacillota</taxon>
        <taxon>Desulfuribacillia</taxon>
        <taxon>Desulfuribacillales</taxon>
        <taxon>Desulfuribacillaceae</taxon>
        <taxon>Desulfuribacillus</taxon>
    </lineage>
</organism>
<dbReference type="FunFam" id="1.10.10.10:FF:000018">
    <property type="entry name" value="DNA-binding response regulator ResD"/>
    <property type="match status" value="1"/>
</dbReference>
<dbReference type="Pfam" id="PF00072">
    <property type="entry name" value="Response_reg"/>
    <property type="match status" value="1"/>
</dbReference>
<dbReference type="Gene3D" id="6.10.250.690">
    <property type="match status" value="1"/>
</dbReference>
<dbReference type="AlphaFoldDB" id="A0A1E5L973"/>
<keyword evidence="11" id="KW-1185">Reference proteome</keyword>
<keyword evidence="3" id="KW-0805">Transcription regulation</keyword>
<dbReference type="PROSITE" id="PS51755">
    <property type="entry name" value="OMPR_PHOB"/>
    <property type="match status" value="1"/>
</dbReference>
<accession>A0A1E5L973</accession>
<evidence type="ECO:0000259" key="9">
    <source>
        <dbReference type="PROSITE" id="PS51755"/>
    </source>
</evidence>
<evidence type="ECO:0000256" key="2">
    <source>
        <dbReference type="ARBA" id="ARBA00023012"/>
    </source>
</evidence>
<feature type="modified residue" description="4-aspartylphosphate" evidence="6">
    <location>
        <position position="40"/>
    </location>
</feature>
<dbReference type="PANTHER" id="PTHR48111:SF73">
    <property type="entry name" value="ALKALINE PHOSPHATASE SYNTHESIS TRANSCRIPTIONAL REGULATORY PROTEIN PHOP"/>
    <property type="match status" value="1"/>
</dbReference>
<dbReference type="Pfam" id="PF00486">
    <property type="entry name" value="Trans_reg_C"/>
    <property type="match status" value="1"/>
</dbReference>
<dbReference type="GO" id="GO:0005829">
    <property type="term" value="C:cytosol"/>
    <property type="evidence" value="ECO:0007669"/>
    <property type="project" value="TreeGrafter"/>
</dbReference>
<evidence type="ECO:0000256" key="3">
    <source>
        <dbReference type="ARBA" id="ARBA00023015"/>
    </source>
</evidence>
<dbReference type="STRING" id="1390249.BHU72_10065"/>
<dbReference type="InterPro" id="IPR001867">
    <property type="entry name" value="OmpR/PhoB-type_DNA-bd"/>
</dbReference>
<proteinExistence type="predicted"/>
<dbReference type="EMBL" id="MJAT01000002">
    <property type="protein sequence ID" value="OEH86681.1"/>
    <property type="molecule type" value="Genomic_DNA"/>
</dbReference>
<dbReference type="PANTHER" id="PTHR48111">
    <property type="entry name" value="REGULATOR OF RPOS"/>
    <property type="match status" value="1"/>
</dbReference>
<dbReference type="SMART" id="SM00862">
    <property type="entry name" value="Trans_reg_C"/>
    <property type="match status" value="1"/>
</dbReference>
<dbReference type="GO" id="GO:0000156">
    <property type="term" value="F:phosphorelay response regulator activity"/>
    <property type="evidence" value="ECO:0007669"/>
    <property type="project" value="TreeGrafter"/>
</dbReference>
<evidence type="ECO:0000256" key="5">
    <source>
        <dbReference type="ARBA" id="ARBA00023163"/>
    </source>
</evidence>
<dbReference type="InterPro" id="IPR036388">
    <property type="entry name" value="WH-like_DNA-bd_sf"/>
</dbReference>
<dbReference type="Proteomes" id="UP000095255">
    <property type="component" value="Unassembled WGS sequence"/>
</dbReference>
<dbReference type="GO" id="GO:0006355">
    <property type="term" value="P:regulation of DNA-templated transcription"/>
    <property type="evidence" value="ECO:0007669"/>
    <property type="project" value="InterPro"/>
</dbReference>
<evidence type="ECO:0000256" key="7">
    <source>
        <dbReference type="PROSITE-ProRule" id="PRU01091"/>
    </source>
</evidence>
<keyword evidence="4 7" id="KW-0238">DNA-binding</keyword>
<dbReference type="InterPro" id="IPR039420">
    <property type="entry name" value="WalR-like"/>
</dbReference>
<reference evidence="10 11" key="1">
    <citation type="submission" date="2016-09" db="EMBL/GenBank/DDBJ databases">
        <title>Desulfuribacillus arsenicus sp. nov., an obligately anaerobic, dissimilatory arsenic- and antimonate-reducing bacterium isolated from anoxic sediments.</title>
        <authorList>
            <person name="Abin C.A."/>
            <person name="Hollibaugh J.T."/>
        </authorList>
    </citation>
    <scope>NUCLEOTIDE SEQUENCE [LARGE SCALE GENOMIC DNA]</scope>
    <source>
        <strain evidence="10 11">MLFW-2</strain>
    </source>
</reference>
<evidence type="ECO:0000256" key="6">
    <source>
        <dbReference type="PROSITE-ProRule" id="PRU00169"/>
    </source>
</evidence>
<dbReference type="OrthoDB" id="9790442at2"/>
<dbReference type="SUPFAM" id="SSF52172">
    <property type="entry name" value="CheY-like"/>
    <property type="match status" value="1"/>
</dbReference>
<dbReference type="Gene3D" id="3.40.50.2300">
    <property type="match status" value="1"/>
</dbReference>